<proteinExistence type="predicted"/>
<feature type="transmembrane region" description="Helical" evidence="1">
    <location>
        <begin position="392"/>
        <end position="411"/>
    </location>
</feature>
<feature type="transmembrane region" description="Helical" evidence="1">
    <location>
        <begin position="322"/>
        <end position="345"/>
    </location>
</feature>
<gene>
    <name evidence="2" type="ORF">AK812_SmicGene29537</name>
</gene>
<name>A0A1Q9D1J0_SYMMI</name>
<keyword evidence="1" id="KW-0472">Membrane</keyword>
<dbReference type="AlphaFoldDB" id="A0A1Q9D1J0"/>
<dbReference type="OrthoDB" id="416288at2759"/>
<sequence>MATNVVSMSTSMAYTSTNWAAPRPVIPVAEAGSEHPSTYASEPQRQSQQGILHLLDLRFADAEQEKFYKDSLRLDVLQGTLLSFGSWIAGVIAAILPAIALPAACRLPVLSFRERPQVESHQFHTKSAEAMSFPKGPYLKNPSPMERVPGGFISHYDSKPQQVFHSYGAWFQSHQPKDQAPTTTIRTTRASTYWPYGTGVTCIVGSHNIHDILVVDNARSRGCIPHKPEHQPLFPAIPSGSAASGSGMLQRAGSASALLGGHHELAVRAKRELAEEQKRSRLAAEAAEKIPTRCLRREAARTDNPLGQGFDVRMAVIVTWSLNLIMLSSFFLIGLCAFFKGWFSWLNWESVFVAVASFFNLSLAMANFWHMPQLAGQDPKSVWSHDVSGSDMFVLLAMDGIMTLVSMYVPIRSCVLWLPFLCENCDASTPKFTSAGYASAARLLAKVALSPSTPYFA</sequence>
<evidence type="ECO:0000256" key="1">
    <source>
        <dbReference type="SAM" id="Phobius"/>
    </source>
</evidence>
<dbReference type="Proteomes" id="UP000186817">
    <property type="component" value="Unassembled WGS sequence"/>
</dbReference>
<feature type="transmembrane region" description="Helical" evidence="1">
    <location>
        <begin position="351"/>
        <end position="371"/>
    </location>
</feature>
<comment type="caution">
    <text evidence="2">The sequence shown here is derived from an EMBL/GenBank/DDBJ whole genome shotgun (WGS) entry which is preliminary data.</text>
</comment>
<keyword evidence="1" id="KW-1133">Transmembrane helix</keyword>
<protein>
    <submittedName>
        <fullName evidence="2">Uncharacterized protein</fullName>
    </submittedName>
</protein>
<keyword evidence="3" id="KW-1185">Reference proteome</keyword>
<feature type="transmembrane region" description="Helical" evidence="1">
    <location>
        <begin position="84"/>
        <end position="105"/>
    </location>
</feature>
<dbReference type="EMBL" id="LSRX01000780">
    <property type="protein sequence ID" value="OLP89050.1"/>
    <property type="molecule type" value="Genomic_DNA"/>
</dbReference>
<organism evidence="2 3">
    <name type="scientific">Symbiodinium microadriaticum</name>
    <name type="common">Dinoflagellate</name>
    <name type="synonym">Zooxanthella microadriatica</name>
    <dbReference type="NCBI Taxonomy" id="2951"/>
    <lineage>
        <taxon>Eukaryota</taxon>
        <taxon>Sar</taxon>
        <taxon>Alveolata</taxon>
        <taxon>Dinophyceae</taxon>
        <taxon>Suessiales</taxon>
        <taxon>Symbiodiniaceae</taxon>
        <taxon>Symbiodinium</taxon>
    </lineage>
</organism>
<accession>A0A1Q9D1J0</accession>
<reference evidence="2 3" key="1">
    <citation type="submission" date="2016-02" db="EMBL/GenBank/DDBJ databases">
        <title>Genome analysis of coral dinoflagellate symbionts highlights evolutionary adaptations to a symbiotic lifestyle.</title>
        <authorList>
            <person name="Aranda M."/>
            <person name="Li Y."/>
            <person name="Liew Y.J."/>
            <person name="Baumgarten S."/>
            <person name="Simakov O."/>
            <person name="Wilson M."/>
            <person name="Piel J."/>
            <person name="Ashoor H."/>
            <person name="Bougouffa S."/>
            <person name="Bajic V.B."/>
            <person name="Ryu T."/>
            <person name="Ravasi T."/>
            <person name="Bayer T."/>
            <person name="Micklem G."/>
            <person name="Kim H."/>
            <person name="Bhak J."/>
            <person name="Lajeunesse T.C."/>
            <person name="Voolstra C.R."/>
        </authorList>
    </citation>
    <scope>NUCLEOTIDE SEQUENCE [LARGE SCALE GENOMIC DNA]</scope>
    <source>
        <strain evidence="2 3">CCMP2467</strain>
    </source>
</reference>
<keyword evidence="1" id="KW-0812">Transmembrane</keyword>
<evidence type="ECO:0000313" key="2">
    <source>
        <dbReference type="EMBL" id="OLP89050.1"/>
    </source>
</evidence>
<evidence type="ECO:0000313" key="3">
    <source>
        <dbReference type="Proteomes" id="UP000186817"/>
    </source>
</evidence>